<dbReference type="Proteomes" id="UP001200557">
    <property type="component" value="Unassembled WGS sequence"/>
</dbReference>
<dbReference type="Pfam" id="PF00115">
    <property type="entry name" value="COX1"/>
    <property type="match status" value="1"/>
</dbReference>
<protein>
    <submittedName>
        <fullName evidence="4">Cbb3-type cytochrome c oxidase subunit I</fullName>
    </submittedName>
</protein>
<accession>A0ABS9CXM3</accession>
<dbReference type="SUPFAM" id="SSF81442">
    <property type="entry name" value="Cytochrome c oxidase subunit I-like"/>
    <property type="match status" value="1"/>
</dbReference>
<dbReference type="PROSITE" id="PS50855">
    <property type="entry name" value="COX1"/>
    <property type="match status" value="1"/>
</dbReference>
<feature type="transmembrane region" description="Helical" evidence="2">
    <location>
        <begin position="26"/>
        <end position="46"/>
    </location>
</feature>
<evidence type="ECO:0000256" key="1">
    <source>
        <dbReference type="ARBA" id="ARBA00022660"/>
    </source>
</evidence>
<evidence type="ECO:0000313" key="5">
    <source>
        <dbReference type="Proteomes" id="UP001200557"/>
    </source>
</evidence>
<keyword evidence="2" id="KW-0812">Transmembrane</keyword>
<dbReference type="RefSeq" id="WP_235226302.1">
    <property type="nucleotide sequence ID" value="NZ_JAKGAQ010000003.1"/>
</dbReference>
<feature type="domain" description="Cytochrome oxidase subunit I profile" evidence="3">
    <location>
        <begin position="1"/>
        <end position="187"/>
    </location>
</feature>
<keyword evidence="2" id="KW-1133">Transmembrane helix</keyword>
<keyword evidence="1" id="KW-0249">Electron transport</keyword>
<dbReference type="Gene3D" id="1.20.210.10">
    <property type="entry name" value="Cytochrome c oxidase-like, subunit I domain"/>
    <property type="match status" value="1"/>
</dbReference>
<dbReference type="InterPro" id="IPR000883">
    <property type="entry name" value="Cyt_C_Oxase_1"/>
</dbReference>
<keyword evidence="5" id="KW-1185">Reference proteome</keyword>
<dbReference type="InterPro" id="IPR036927">
    <property type="entry name" value="Cyt_c_oxase-like_su1_sf"/>
</dbReference>
<reference evidence="4 5" key="1">
    <citation type="submission" date="2022-01" db="EMBL/GenBank/DDBJ databases">
        <title>Octadecabacter sp. nov., isolated from a marine alga.</title>
        <authorList>
            <person name="Jin M.S."/>
            <person name="Kim H.M."/>
            <person name="Han D.M."/>
            <person name="Jung J.J."/>
            <person name="Jeon C.O."/>
        </authorList>
    </citation>
    <scope>NUCLEOTIDE SEQUENCE [LARGE SCALE GENOMIC DNA]</scope>
    <source>
        <strain evidence="4 5">G9-8</strain>
    </source>
</reference>
<keyword evidence="2" id="KW-0472">Membrane</keyword>
<feature type="transmembrane region" description="Helical" evidence="2">
    <location>
        <begin position="150"/>
        <end position="170"/>
    </location>
</feature>
<feature type="transmembrane region" description="Helical" evidence="2">
    <location>
        <begin position="111"/>
        <end position="130"/>
    </location>
</feature>
<evidence type="ECO:0000313" key="4">
    <source>
        <dbReference type="EMBL" id="MCF2871973.1"/>
    </source>
</evidence>
<organism evidence="4 5">
    <name type="scientific">Octadecabacter dasysiphoniae</name>
    <dbReference type="NCBI Taxonomy" id="2909341"/>
    <lineage>
        <taxon>Bacteria</taxon>
        <taxon>Pseudomonadati</taxon>
        <taxon>Pseudomonadota</taxon>
        <taxon>Alphaproteobacteria</taxon>
        <taxon>Rhodobacterales</taxon>
        <taxon>Roseobacteraceae</taxon>
        <taxon>Octadecabacter</taxon>
    </lineage>
</organism>
<dbReference type="PANTHER" id="PTHR10422">
    <property type="entry name" value="CYTOCHROME C OXIDASE SUBUNIT 1"/>
    <property type="match status" value="1"/>
</dbReference>
<proteinExistence type="predicted"/>
<keyword evidence="1" id="KW-0813">Transport</keyword>
<dbReference type="EMBL" id="JAKGAQ010000003">
    <property type="protein sequence ID" value="MCF2871973.1"/>
    <property type="molecule type" value="Genomic_DNA"/>
</dbReference>
<sequence length="187" mass="21014">MTYFWSLLLLVPSLLATAARARSAWLWLWLAIGFGAIWAMLFYVTWNWAQGGTGGIFAPIFAPPPIDRAFHDTYYVVAHYKYLGGFLVPSILIAALLFIPHHPRRAKTDIVLFWAAVALFVTINVAPQIYLANGGMPRRYIDYTETFQIINTLTNALASVFLAVLAVAALRPLISWWRNRGDNNNAV</sequence>
<evidence type="ECO:0000256" key="2">
    <source>
        <dbReference type="SAM" id="Phobius"/>
    </source>
</evidence>
<gene>
    <name evidence="4" type="ORF">L0664_12915</name>
</gene>
<name>A0ABS9CXM3_9RHOB</name>
<feature type="transmembrane region" description="Helical" evidence="2">
    <location>
        <begin position="82"/>
        <end position="99"/>
    </location>
</feature>
<dbReference type="InterPro" id="IPR023616">
    <property type="entry name" value="Cyt_c_oxase-like_su1_dom"/>
</dbReference>
<keyword evidence="1" id="KW-0679">Respiratory chain</keyword>
<comment type="caution">
    <text evidence="4">The sequence shown here is derived from an EMBL/GenBank/DDBJ whole genome shotgun (WGS) entry which is preliminary data.</text>
</comment>
<evidence type="ECO:0000259" key="3">
    <source>
        <dbReference type="PROSITE" id="PS50855"/>
    </source>
</evidence>